<comment type="pathway">
    <text evidence="1 8">Lipid metabolism; fatty acid biosynthesis.</text>
</comment>
<comment type="function">
    <text evidence="8">This protein is a component of the acetyl coenzyme A carboxylase complex; first, biotin carboxylase catalyzes the carboxylation of the carrier protein and then the transcarboxylase transfers the carboxyl group to form malonyl-CoA.</text>
</comment>
<evidence type="ECO:0000256" key="7">
    <source>
        <dbReference type="ARBA" id="ARBA00023267"/>
    </source>
</evidence>
<accession>A0A9X6SST2</accession>
<evidence type="ECO:0000256" key="4">
    <source>
        <dbReference type="ARBA" id="ARBA00022832"/>
    </source>
</evidence>
<name>A0A9X6SST2_BACCE</name>
<dbReference type="Pfam" id="PF00364">
    <property type="entry name" value="Biotin_lipoyl"/>
    <property type="match status" value="1"/>
</dbReference>
<dbReference type="InterPro" id="IPR001249">
    <property type="entry name" value="AcCoA_biotinCC"/>
</dbReference>
<dbReference type="GO" id="GO:0003989">
    <property type="term" value="F:acetyl-CoA carboxylase activity"/>
    <property type="evidence" value="ECO:0007669"/>
    <property type="project" value="InterPro"/>
</dbReference>
<feature type="domain" description="Lipoyl-binding" evidence="9">
    <location>
        <begin position="84"/>
        <end position="160"/>
    </location>
</feature>
<proteinExistence type="predicted"/>
<keyword evidence="4 8" id="KW-0276">Fatty acid metabolism</keyword>
<dbReference type="InterPro" id="IPR001882">
    <property type="entry name" value="Biotin_BS"/>
</dbReference>
<dbReference type="PRINTS" id="PR01071">
    <property type="entry name" value="ACOABIOTINCC"/>
</dbReference>
<evidence type="ECO:0000256" key="8">
    <source>
        <dbReference type="RuleBase" id="RU364072"/>
    </source>
</evidence>
<dbReference type="AlphaFoldDB" id="A0A9X6SST2"/>
<reference evidence="10 11" key="1">
    <citation type="submission" date="2017-09" db="EMBL/GenBank/DDBJ databases">
        <title>Large-scale bioinformatics analysis of Bacillus genomes uncovers conserved roles of natural products in bacterial physiology.</title>
        <authorList>
            <consortium name="Agbiome Team Llc"/>
            <person name="Bleich R.M."/>
            <person name="Grubbs K.J."/>
            <person name="Santa Maria K.C."/>
            <person name="Allen S.E."/>
            <person name="Farag S."/>
            <person name="Shank E.A."/>
            <person name="Bowers A."/>
        </authorList>
    </citation>
    <scope>NUCLEOTIDE SEQUENCE [LARGE SCALE GENOMIC DNA]</scope>
    <source>
        <strain evidence="10 11">AFS092789</strain>
    </source>
</reference>
<protein>
    <recommendedName>
        <fullName evidence="2 8">Biotin carboxyl carrier protein of acetyl-CoA carboxylase</fullName>
    </recommendedName>
</protein>
<keyword evidence="5 8" id="KW-0443">Lipid metabolism</keyword>
<dbReference type="RefSeq" id="WP_098006975.1">
    <property type="nucleotide sequence ID" value="NZ_NUJB01000007.1"/>
</dbReference>
<keyword evidence="7 8" id="KW-0092">Biotin</keyword>
<dbReference type="InterPro" id="IPR000089">
    <property type="entry name" value="Biotin_lipoyl"/>
</dbReference>
<organism evidence="10 11">
    <name type="scientific">Bacillus cereus</name>
    <dbReference type="NCBI Taxonomy" id="1396"/>
    <lineage>
        <taxon>Bacteria</taxon>
        <taxon>Bacillati</taxon>
        <taxon>Bacillota</taxon>
        <taxon>Bacilli</taxon>
        <taxon>Bacillales</taxon>
        <taxon>Bacillaceae</taxon>
        <taxon>Bacillus</taxon>
        <taxon>Bacillus cereus group</taxon>
    </lineage>
</organism>
<dbReference type="PROSITE" id="PS50968">
    <property type="entry name" value="BIOTINYL_LIPOYL"/>
    <property type="match status" value="1"/>
</dbReference>
<dbReference type="Gene3D" id="2.40.50.100">
    <property type="match status" value="1"/>
</dbReference>
<evidence type="ECO:0000256" key="2">
    <source>
        <dbReference type="ARBA" id="ARBA00017562"/>
    </source>
</evidence>
<evidence type="ECO:0000259" key="9">
    <source>
        <dbReference type="PROSITE" id="PS50968"/>
    </source>
</evidence>
<dbReference type="GO" id="GO:0009317">
    <property type="term" value="C:acetyl-CoA carboxylase complex"/>
    <property type="evidence" value="ECO:0007669"/>
    <property type="project" value="InterPro"/>
</dbReference>
<keyword evidence="6 8" id="KW-0275">Fatty acid biosynthesis</keyword>
<dbReference type="InterPro" id="IPR050709">
    <property type="entry name" value="Biotin_Carboxyl_Carrier/Decarb"/>
</dbReference>
<dbReference type="EMBL" id="NVMX01000182">
    <property type="protein sequence ID" value="PDZ94481.1"/>
    <property type="molecule type" value="Genomic_DNA"/>
</dbReference>
<dbReference type="Proteomes" id="UP000219922">
    <property type="component" value="Unassembled WGS sequence"/>
</dbReference>
<dbReference type="PROSITE" id="PS00188">
    <property type="entry name" value="BIOTIN"/>
    <property type="match status" value="1"/>
</dbReference>
<dbReference type="SUPFAM" id="SSF51230">
    <property type="entry name" value="Single hybrid motif"/>
    <property type="match status" value="1"/>
</dbReference>
<keyword evidence="3 8" id="KW-0444">Lipid biosynthesis</keyword>
<sequence>MLEINEIKELIQLIDNSGIQEFKIKQGDTSVSIIKNGKTTSQTTSIPVAPVAQVHEVVAAPVHPTPVQTEVPIIPAAKPVADNTFTITSPMVGTFYATQTPDAPAFVKPGDKVNKDTVVCIVEAMKLFNEIEADTEGTIVEVLVQHGQLVEYGQPLFVVQPEGGR</sequence>
<dbReference type="PANTHER" id="PTHR45266:SF3">
    <property type="entry name" value="OXALOACETATE DECARBOXYLASE ALPHA CHAIN"/>
    <property type="match status" value="1"/>
</dbReference>
<dbReference type="GO" id="GO:0006633">
    <property type="term" value="P:fatty acid biosynthetic process"/>
    <property type="evidence" value="ECO:0007669"/>
    <property type="project" value="UniProtKB-KW"/>
</dbReference>
<evidence type="ECO:0000256" key="1">
    <source>
        <dbReference type="ARBA" id="ARBA00005194"/>
    </source>
</evidence>
<dbReference type="NCBIfam" id="TIGR00531">
    <property type="entry name" value="BCCP"/>
    <property type="match status" value="1"/>
</dbReference>
<dbReference type="PANTHER" id="PTHR45266">
    <property type="entry name" value="OXALOACETATE DECARBOXYLASE ALPHA CHAIN"/>
    <property type="match status" value="1"/>
</dbReference>
<evidence type="ECO:0000256" key="5">
    <source>
        <dbReference type="ARBA" id="ARBA00023098"/>
    </source>
</evidence>
<dbReference type="CDD" id="cd06850">
    <property type="entry name" value="biotinyl_domain"/>
    <property type="match status" value="1"/>
</dbReference>
<evidence type="ECO:0000313" key="11">
    <source>
        <dbReference type="Proteomes" id="UP000219922"/>
    </source>
</evidence>
<evidence type="ECO:0000256" key="3">
    <source>
        <dbReference type="ARBA" id="ARBA00022516"/>
    </source>
</evidence>
<dbReference type="FunFam" id="2.40.50.100:FF:000003">
    <property type="entry name" value="Acetyl-CoA carboxylase biotin carboxyl carrier protein"/>
    <property type="match status" value="1"/>
</dbReference>
<evidence type="ECO:0000313" key="10">
    <source>
        <dbReference type="EMBL" id="PDZ94481.1"/>
    </source>
</evidence>
<evidence type="ECO:0000256" key="6">
    <source>
        <dbReference type="ARBA" id="ARBA00023160"/>
    </source>
</evidence>
<dbReference type="InterPro" id="IPR011053">
    <property type="entry name" value="Single_hybrid_motif"/>
</dbReference>
<gene>
    <name evidence="10" type="primary">accB</name>
    <name evidence="10" type="ORF">CON36_33605</name>
</gene>
<comment type="caution">
    <text evidence="10">The sequence shown here is derived from an EMBL/GenBank/DDBJ whole genome shotgun (WGS) entry which is preliminary data.</text>
</comment>